<dbReference type="Pfam" id="PF13577">
    <property type="entry name" value="SnoaL_4"/>
    <property type="match status" value="1"/>
</dbReference>
<evidence type="ECO:0000256" key="7">
    <source>
        <dbReference type="SAM" id="Phobius"/>
    </source>
</evidence>
<dbReference type="SUPFAM" id="SSF103473">
    <property type="entry name" value="MFS general substrate transporter"/>
    <property type="match status" value="2"/>
</dbReference>
<feature type="transmembrane region" description="Helical" evidence="7">
    <location>
        <begin position="378"/>
        <end position="400"/>
    </location>
</feature>
<dbReference type="InterPro" id="IPR020846">
    <property type="entry name" value="MFS_dom"/>
</dbReference>
<evidence type="ECO:0000256" key="2">
    <source>
        <dbReference type="ARBA" id="ARBA00022448"/>
    </source>
</evidence>
<dbReference type="RefSeq" id="WP_380762151.1">
    <property type="nucleotide sequence ID" value="NZ_JBHSRF010000097.1"/>
</dbReference>
<feature type="transmembrane region" description="Helical" evidence="7">
    <location>
        <begin position="282"/>
        <end position="302"/>
    </location>
</feature>
<dbReference type="Proteomes" id="UP001596137">
    <property type="component" value="Unassembled WGS sequence"/>
</dbReference>
<comment type="caution">
    <text evidence="9">The sequence shown here is derived from an EMBL/GenBank/DDBJ whole genome shotgun (WGS) entry which is preliminary data.</text>
</comment>
<sequence length="644" mass="66660">MSSAIDGKTGSAPLPDRSPPAKPVNERAVVATLASTGLVAAFMMTLVTPLVPELPAILGAAPQDVQWVLTVTLLAAAVSTPIAGRLGDLYGKRRVVLILLGLVALGSVIAIFSSSLIPLIAARALQGTGIGVIPIGLSILRDTLHRDRLGGAIALVSATLGVGGAVGLPLSAYIAQYLDWHLLFVMSGLLSAAGALLIWRLVPAGPSQGGGSFDAVGALGLAAGLVALLLGVSEGNVWGWTSPATLGCLIGSVLIFALWGLFELRAKSPLIDLRVAARRTVLFTNIASITVGFGFFGTAVMFPQILESPTGTGVGLGQGMLVASLCLMPSGLVMWATSPVAARLTKARGARVPLLLGVVIITVSYGLSLVLMTEVWHMVFIAAVIGLGVGFAYAAMPTLIMGAVPASETAASNGLNSVMRTLGSTAASAVLGAVMAAHTVTAGPVTTTSATGFRLTFIISAAVTVIGAVFTVLIPRHHPPYRDASIPDADDLAPAVAAQPSDRVIENLIATYAEHVDHGDYTALGDLLADATLTLDDEAPISGSEVPVRFAYDTLTTHDGTPHTRHVTTNVIIEVDEAAGTATSRSYFTVLQSPPGSPLQPVASGRYHDRFTRHEGNWRFTHRRVLTDSLGDLDHHGRHAAVQH</sequence>
<feature type="transmembrane region" description="Helical" evidence="7">
    <location>
        <begin position="211"/>
        <end position="232"/>
    </location>
</feature>
<feature type="transmembrane region" description="Helical" evidence="7">
    <location>
        <begin position="28"/>
        <end position="47"/>
    </location>
</feature>
<evidence type="ECO:0000256" key="1">
    <source>
        <dbReference type="ARBA" id="ARBA00004651"/>
    </source>
</evidence>
<evidence type="ECO:0000259" key="8">
    <source>
        <dbReference type="PROSITE" id="PS50850"/>
    </source>
</evidence>
<feature type="transmembrane region" description="Helical" evidence="7">
    <location>
        <begin position="120"/>
        <end position="140"/>
    </location>
</feature>
<organism evidence="9 10">
    <name type="scientific">Sphaerisporangium aureirubrum</name>
    <dbReference type="NCBI Taxonomy" id="1544736"/>
    <lineage>
        <taxon>Bacteria</taxon>
        <taxon>Bacillati</taxon>
        <taxon>Actinomycetota</taxon>
        <taxon>Actinomycetes</taxon>
        <taxon>Streptosporangiales</taxon>
        <taxon>Streptosporangiaceae</taxon>
        <taxon>Sphaerisporangium</taxon>
    </lineage>
</organism>
<evidence type="ECO:0000313" key="9">
    <source>
        <dbReference type="EMBL" id="MFC6086707.1"/>
    </source>
</evidence>
<accession>A0ABW1NW70</accession>
<evidence type="ECO:0000256" key="5">
    <source>
        <dbReference type="ARBA" id="ARBA00023136"/>
    </source>
</evidence>
<name>A0ABW1NW70_9ACTN</name>
<dbReference type="EMBL" id="JBHSRF010000097">
    <property type="protein sequence ID" value="MFC6086707.1"/>
    <property type="molecule type" value="Genomic_DNA"/>
</dbReference>
<dbReference type="InterPro" id="IPR032710">
    <property type="entry name" value="NTF2-like_dom_sf"/>
</dbReference>
<dbReference type="Pfam" id="PF07690">
    <property type="entry name" value="MFS_1"/>
    <property type="match status" value="1"/>
</dbReference>
<feature type="transmembrane region" description="Helical" evidence="7">
    <location>
        <begin position="67"/>
        <end position="83"/>
    </location>
</feature>
<evidence type="ECO:0000313" key="10">
    <source>
        <dbReference type="Proteomes" id="UP001596137"/>
    </source>
</evidence>
<evidence type="ECO:0000256" key="3">
    <source>
        <dbReference type="ARBA" id="ARBA00022692"/>
    </source>
</evidence>
<feature type="transmembrane region" description="Helical" evidence="7">
    <location>
        <begin position="354"/>
        <end position="372"/>
    </location>
</feature>
<dbReference type="InterPro" id="IPR037401">
    <property type="entry name" value="SnoaL-like"/>
</dbReference>
<dbReference type="InterPro" id="IPR036259">
    <property type="entry name" value="MFS_trans_sf"/>
</dbReference>
<feature type="region of interest" description="Disordered" evidence="6">
    <location>
        <begin position="1"/>
        <end position="23"/>
    </location>
</feature>
<dbReference type="PANTHER" id="PTHR42718:SF9">
    <property type="entry name" value="MAJOR FACILITATOR SUPERFAMILY MULTIDRUG TRANSPORTER MFSC"/>
    <property type="match status" value="1"/>
</dbReference>
<feature type="transmembrane region" description="Helical" evidence="7">
    <location>
        <begin position="322"/>
        <end position="342"/>
    </location>
</feature>
<keyword evidence="10" id="KW-1185">Reference proteome</keyword>
<evidence type="ECO:0000256" key="4">
    <source>
        <dbReference type="ARBA" id="ARBA00022989"/>
    </source>
</evidence>
<gene>
    <name evidence="9" type="ORF">ACFP1K_36440</name>
</gene>
<dbReference type="InterPro" id="IPR011701">
    <property type="entry name" value="MFS"/>
</dbReference>
<comment type="subcellular location">
    <subcellularLocation>
        <location evidence="1">Cell membrane</location>
        <topology evidence="1">Multi-pass membrane protein</topology>
    </subcellularLocation>
</comment>
<feature type="transmembrane region" description="Helical" evidence="7">
    <location>
        <begin position="452"/>
        <end position="474"/>
    </location>
</feature>
<reference evidence="10" key="1">
    <citation type="journal article" date="2019" name="Int. J. Syst. Evol. Microbiol.">
        <title>The Global Catalogue of Microorganisms (GCM) 10K type strain sequencing project: providing services to taxonomists for standard genome sequencing and annotation.</title>
        <authorList>
            <consortium name="The Broad Institute Genomics Platform"/>
            <consortium name="The Broad Institute Genome Sequencing Center for Infectious Disease"/>
            <person name="Wu L."/>
            <person name="Ma J."/>
        </authorList>
    </citation>
    <scope>NUCLEOTIDE SEQUENCE [LARGE SCALE GENOMIC DNA]</scope>
    <source>
        <strain evidence="10">JCM 30346</strain>
    </source>
</reference>
<dbReference type="Gene3D" id="1.20.1720.10">
    <property type="entry name" value="Multidrug resistance protein D"/>
    <property type="match status" value="1"/>
</dbReference>
<dbReference type="PANTHER" id="PTHR42718">
    <property type="entry name" value="MAJOR FACILITATOR SUPERFAMILY MULTIDRUG TRANSPORTER MFSC"/>
    <property type="match status" value="1"/>
</dbReference>
<proteinExistence type="predicted"/>
<protein>
    <submittedName>
        <fullName evidence="9">MFS transporter</fullName>
    </submittedName>
</protein>
<keyword evidence="2" id="KW-0813">Transport</keyword>
<feature type="transmembrane region" description="Helical" evidence="7">
    <location>
        <begin position="244"/>
        <end position="262"/>
    </location>
</feature>
<keyword evidence="4 7" id="KW-1133">Transmembrane helix</keyword>
<dbReference type="PROSITE" id="PS50850">
    <property type="entry name" value="MFS"/>
    <property type="match status" value="1"/>
</dbReference>
<feature type="domain" description="Major facilitator superfamily (MFS) profile" evidence="8">
    <location>
        <begin position="29"/>
        <end position="479"/>
    </location>
</feature>
<dbReference type="SUPFAM" id="SSF54427">
    <property type="entry name" value="NTF2-like"/>
    <property type="match status" value="1"/>
</dbReference>
<feature type="transmembrane region" description="Helical" evidence="7">
    <location>
        <begin position="95"/>
        <end position="114"/>
    </location>
</feature>
<evidence type="ECO:0000256" key="6">
    <source>
        <dbReference type="SAM" id="MobiDB-lite"/>
    </source>
</evidence>
<feature type="transmembrane region" description="Helical" evidence="7">
    <location>
        <begin position="180"/>
        <end position="199"/>
    </location>
</feature>
<dbReference type="Gene3D" id="3.10.450.50">
    <property type="match status" value="1"/>
</dbReference>
<dbReference type="CDD" id="cd17504">
    <property type="entry name" value="MFS_MMR_MDR_like"/>
    <property type="match status" value="1"/>
</dbReference>
<feature type="transmembrane region" description="Helical" evidence="7">
    <location>
        <begin position="421"/>
        <end position="440"/>
    </location>
</feature>
<keyword evidence="5 7" id="KW-0472">Membrane</keyword>
<keyword evidence="3 7" id="KW-0812">Transmembrane</keyword>
<dbReference type="Gene3D" id="1.20.1250.20">
    <property type="entry name" value="MFS general substrate transporter like domains"/>
    <property type="match status" value="1"/>
</dbReference>
<feature type="transmembrane region" description="Helical" evidence="7">
    <location>
        <begin position="152"/>
        <end position="174"/>
    </location>
</feature>